<dbReference type="PANTHER" id="PTHR45800">
    <property type="entry name" value="PHOSPHATIDYLINOSITOL 4-KINASE GAMMA"/>
    <property type="match status" value="1"/>
</dbReference>
<organism evidence="9 10">
    <name type="scientific">Ostreobium quekettii</name>
    <dbReference type="NCBI Taxonomy" id="121088"/>
    <lineage>
        <taxon>Eukaryota</taxon>
        <taxon>Viridiplantae</taxon>
        <taxon>Chlorophyta</taxon>
        <taxon>core chlorophytes</taxon>
        <taxon>Ulvophyceae</taxon>
        <taxon>TCBD clade</taxon>
        <taxon>Bryopsidales</taxon>
        <taxon>Ostreobineae</taxon>
        <taxon>Ostreobiaceae</taxon>
        <taxon>Ostreobium</taxon>
    </lineage>
</organism>
<evidence type="ECO:0000256" key="1">
    <source>
        <dbReference type="ARBA" id="ARBA00008941"/>
    </source>
</evidence>
<evidence type="ECO:0000256" key="4">
    <source>
        <dbReference type="ARBA" id="ARBA00022741"/>
    </source>
</evidence>
<reference evidence="9" key="1">
    <citation type="submission" date="2020-12" db="EMBL/GenBank/DDBJ databases">
        <authorList>
            <person name="Iha C."/>
        </authorList>
    </citation>
    <scope>NUCLEOTIDE SEQUENCE</scope>
</reference>
<evidence type="ECO:0000256" key="3">
    <source>
        <dbReference type="ARBA" id="ARBA00022679"/>
    </source>
</evidence>
<comment type="caution">
    <text evidence="9">The sequence shown here is derived from an EMBL/GenBank/DDBJ whole genome shotgun (WGS) entry which is preliminary data.</text>
</comment>
<accession>A0A8S1JBF9</accession>
<evidence type="ECO:0000313" key="9">
    <source>
        <dbReference type="EMBL" id="CAD7703552.1"/>
    </source>
</evidence>
<keyword evidence="6" id="KW-0067">ATP-binding</keyword>
<dbReference type="Pfam" id="PF00454">
    <property type="entry name" value="PI3_PI4_kinase"/>
    <property type="match status" value="1"/>
</dbReference>
<evidence type="ECO:0000256" key="7">
    <source>
        <dbReference type="SAM" id="MobiDB-lite"/>
    </source>
</evidence>
<gene>
    <name evidence="9" type="ORF">OSTQU699_LOCUS8909</name>
</gene>
<keyword evidence="5" id="KW-0418">Kinase</keyword>
<feature type="region of interest" description="Disordered" evidence="7">
    <location>
        <begin position="345"/>
        <end position="374"/>
    </location>
</feature>
<dbReference type="InterPro" id="IPR000403">
    <property type="entry name" value="PI3/4_kinase_cat_dom"/>
</dbReference>
<evidence type="ECO:0000256" key="5">
    <source>
        <dbReference type="ARBA" id="ARBA00022777"/>
    </source>
</evidence>
<dbReference type="InterPro" id="IPR044571">
    <property type="entry name" value="P4KG1-8"/>
</dbReference>
<evidence type="ECO:0000256" key="2">
    <source>
        <dbReference type="ARBA" id="ARBA00012169"/>
    </source>
</evidence>
<dbReference type="EC" id="2.7.1.67" evidence="2"/>
<dbReference type="PROSITE" id="PS50290">
    <property type="entry name" value="PI3_4_KINASE_3"/>
    <property type="match status" value="1"/>
</dbReference>
<dbReference type="PANTHER" id="PTHR45800:SF4">
    <property type="entry name" value="PHOSPHATIDYLINOSITOL 4-KINASE GAMMA 3"/>
    <property type="match status" value="1"/>
</dbReference>
<dbReference type="OrthoDB" id="5839at2759"/>
<sequence>MATILGPQVPGSAFQSPPYAYHGQINASGYLPEPYPAPPHTYPPPQRWLPNYPHPPTPYAAPHLSGLQHRLPVPYYHTQVFPPTPSSAPYYPGHQVLPFSLHYPHWPFQGSSPSPDGHRGGTCFNKPRSPDGAPARRRVSRRTKSDMSRGGWGSRGGAQRADGRDAIGGLAGDGHHRRNSWDSGGDGRRSRNGSRNGGRGCGTRSPCNTRNGDGRLQRTNRQHSKQQTSIRGGVTTPALPFTSKRPSEPRLRRSVTPDEDITCSKALSAYSEVADGALELRPARGALGRGRAGRAVAQPHCLRMALASAQGGLDKGYMPELTGNGTGGAYFIRAKTGDPIAVFKPRDEEPRASNNPRGLAAAAEAGKGLKKGVRPGEGAGREVAAYLLDHGHFAGVPPTQLVVCRSKNKVTQESRLGKTGEGGISKVGSLQKFILSDADCEEMGPAAFSKSQVHKICVLDMRLANADRNGSNILACRMEDGWELTPIDHGYCLPDTLEDLCFEWKYWKQAKEPFDEAALKYIAKLDAKEDIRTLEQHGISLREGCRRVFRTCNSLLKKAAARGLNPHEIASIMCREAFEPSPLERLFNAALGSFKGEAVDEDVLISAVDKRIDRYLDGLDRRRRR</sequence>
<name>A0A8S1JBF9_9CHLO</name>
<protein>
    <recommendedName>
        <fullName evidence="2">1-phosphatidylinositol 4-kinase</fullName>
        <ecNumber evidence="2">2.7.1.67</ecNumber>
    </recommendedName>
</protein>
<feature type="domain" description="PI3K/PI4K catalytic" evidence="8">
    <location>
        <begin position="316"/>
        <end position="603"/>
    </location>
</feature>
<dbReference type="GO" id="GO:0005524">
    <property type="term" value="F:ATP binding"/>
    <property type="evidence" value="ECO:0007669"/>
    <property type="project" value="UniProtKB-KW"/>
</dbReference>
<comment type="similarity">
    <text evidence="1">Belongs to the PI3/PI4-kinase family. Type II PI4K subfamily.</text>
</comment>
<evidence type="ECO:0000259" key="8">
    <source>
        <dbReference type="PROSITE" id="PS50290"/>
    </source>
</evidence>
<proteinExistence type="inferred from homology"/>
<dbReference type="GO" id="GO:0004430">
    <property type="term" value="F:1-phosphatidylinositol 4-kinase activity"/>
    <property type="evidence" value="ECO:0007669"/>
    <property type="project" value="UniProtKB-EC"/>
</dbReference>
<keyword evidence="10" id="KW-1185">Reference proteome</keyword>
<keyword evidence="3" id="KW-0808">Transferase</keyword>
<evidence type="ECO:0000256" key="6">
    <source>
        <dbReference type="ARBA" id="ARBA00022840"/>
    </source>
</evidence>
<dbReference type="Proteomes" id="UP000708148">
    <property type="component" value="Unassembled WGS sequence"/>
</dbReference>
<evidence type="ECO:0000313" key="10">
    <source>
        <dbReference type="Proteomes" id="UP000708148"/>
    </source>
</evidence>
<keyword evidence="4" id="KW-0547">Nucleotide-binding</keyword>
<dbReference type="EMBL" id="CAJHUC010002297">
    <property type="protein sequence ID" value="CAD7703552.1"/>
    <property type="molecule type" value="Genomic_DNA"/>
</dbReference>
<dbReference type="AlphaFoldDB" id="A0A8S1JBF9"/>
<feature type="region of interest" description="Disordered" evidence="7">
    <location>
        <begin position="110"/>
        <end position="258"/>
    </location>
</feature>